<keyword evidence="2" id="KW-1185">Reference proteome</keyword>
<dbReference type="Proteomes" id="UP000250321">
    <property type="component" value="Unassembled WGS sequence"/>
</dbReference>
<gene>
    <name evidence="1" type="ORF">Pyn_22469</name>
</gene>
<protein>
    <submittedName>
        <fullName evidence="1">Uncharacterized protein</fullName>
    </submittedName>
</protein>
<dbReference type="OrthoDB" id="10352225at2759"/>
<name>A0A314Z9S8_PRUYE</name>
<sequence>MGALDEDDDDFDLLFLDSFEEGAFAPPLGPPASSETCEFDNGMKQLRMGEKIAICL</sequence>
<reference evidence="1 2" key="1">
    <citation type="submission" date="2018-02" db="EMBL/GenBank/DDBJ databases">
        <title>Draft genome of wild Prunus yedoensis var. nudiflora.</title>
        <authorList>
            <person name="Baek S."/>
            <person name="Kim J.-H."/>
            <person name="Choi K."/>
            <person name="Kim G.-B."/>
            <person name="Cho A."/>
            <person name="Jang H."/>
            <person name="Shin C.-H."/>
            <person name="Yu H.-J."/>
            <person name="Mun J.-H."/>
        </authorList>
    </citation>
    <scope>NUCLEOTIDE SEQUENCE [LARGE SCALE GENOMIC DNA]</scope>
    <source>
        <strain evidence="2">cv. Jeju island</strain>
        <tissue evidence="1">Leaf</tissue>
    </source>
</reference>
<evidence type="ECO:0000313" key="1">
    <source>
        <dbReference type="EMBL" id="PQQ14124.1"/>
    </source>
</evidence>
<comment type="caution">
    <text evidence="1">The sequence shown here is derived from an EMBL/GenBank/DDBJ whole genome shotgun (WGS) entry which is preliminary data.</text>
</comment>
<accession>A0A314Z9S8</accession>
<organism evidence="1 2">
    <name type="scientific">Prunus yedoensis var. nudiflora</name>
    <dbReference type="NCBI Taxonomy" id="2094558"/>
    <lineage>
        <taxon>Eukaryota</taxon>
        <taxon>Viridiplantae</taxon>
        <taxon>Streptophyta</taxon>
        <taxon>Embryophyta</taxon>
        <taxon>Tracheophyta</taxon>
        <taxon>Spermatophyta</taxon>
        <taxon>Magnoliopsida</taxon>
        <taxon>eudicotyledons</taxon>
        <taxon>Gunneridae</taxon>
        <taxon>Pentapetalae</taxon>
        <taxon>rosids</taxon>
        <taxon>fabids</taxon>
        <taxon>Rosales</taxon>
        <taxon>Rosaceae</taxon>
        <taxon>Amygdaloideae</taxon>
        <taxon>Amygdaleae</taxon>
        <taxon>Prunus</taxon>
    </lineage>
</organism>
<evidence type="ECO:0000313" key="2">
    <source>
        <dbReference type="Proteomes" id="UP000250321"/>
    </source>
</evidence>
<dbReference type="AlphaFoldDB" id="A0A314Z9S8"/>
<dbReference type="EMBL" id="PJQY01000272">
    <property type="protein sequence ID" value="PQQ14124.1"/>
    <property type="molecule type" value="Genomic_DNA"/>
</dbReference>
<proteinExistence type="predicted"/>